<keyword evidence="3" id="KW-1003">Cell membrane</keyword>
<dbReference type="CDD" id="cd06261">
    <property type="entry name" value="TM_PBP2"/>
    <property type="match status" value="1"/>
</dbReference>
<reference evidence="8 9" key="1">
    <citation type="journal article" date="2019" name="Appl. Environ. Microbiol.">
        <title>Clostridium scindens ATCC 35704: integration of nutritional requirements, the complete genome sequence, and global transcriptional responses to bile acids.</title>
        <authorList>
            <person name="Devendran S."/>
            <person name="Shrestha R."/>
            <person name="Alves J.M.P."/>
            <person name="Wolf P.G."/>
            <person name="Ly L."/>
            <person name="Hernandez A.G."/>
            <person name="Mendez-Garcia C."/>
            <person name="Inboden A."/>
            <person name="Wiley J."/>
            <person name="Paul O."/>
            <person name="Allen A."/>
            <person name="Springer E."/>
            <person name="Wright C.L."/>
            <person name="Fields C.J."/>
            <person name="Daniel S.L."/>
            <person name="Ridlon J.M."/>
        </authorList>
    </citation>
    <scope>NUCLEOTIDE SEQUENCE [LARGE SCALE GENOMIC DNA]</scope>
    <source>
        <strain evidence="8 9">ATCC 35704</strain>
    </source>
</reference>
<sequence length="301" mass="33677">MIKILLMQRKKQWNKHDYKAPWKERIVPWLFLAPSLFVVSVMVLLPLLDAFRRSFFLAVSSRFVGLQNYISVLGNSAFKLAAGNTAKFIAVCMPLLLVISLSVALMLTAFQEKHGIFKTSFLVPMAIPVASIVLLWRVIFHRNGLLNGILAPWDAAPVDWIGSAASFGVLVFAYLWKNFGYDMVLWLSGISAINPALYEAAQIDGAGSIKRFVKITLPNLMPTLFTVTVLSLLNSFKVFREAYLIAGSYPDDSIYMLQHLFNNWFSNLDVDKMCAGAVMMASLVFILIMILQKILNRGGSV</sequence>
<dbReference type="InterPro" id="IPR051393">
    <property type="entry name" value="ABC_transporter_permease"/>
</dbReference>
<dbReference type="Proteomes" id="UP000289664">
    <property type="component" value="Chromosome"/>
</dbReference>
<proteinExistence type="inferred from homology"/>
<evidence type="ECO:0000256" key="6">
    <source>
        <dbReference type="ARBA" id="ARBA00023136"/>
    </source>
</evidence>
<dbReference type="InterPro" id="IPR035906">
    <property type="entry name" value="MetI-like_sf"/>
</dbReference>
<keyword evidence="5 7" id="KW-1133">Transmembrane helix</keyword>
<dbReference type="PROSITE" id="PS50928">
    <property type="entry name" value="ABC_TM1"/>
    <property type="match status" value="1"/>
</dbReference>
<dbReference type="STRING" id="411468.CLOSCI_03048"/>
<gene>
    <name evidence="8" type="primary">lacF_2</name>
    <name evidence="8" type="ORF">HDCHBGLK_01511</name>
</gene>
<keyword evidence="4 7" id="KW-0812">Transmembrane</keyword>
<name>B0NHT2_CLOS5</name>
<dbReference type="GO" id="GO:0005886">
    <property type="term" value="C:plasma membrane"/>
    <property type="evidence" value="ECO:0007669"/>
    <property type="project" value="UniProtKB-SubCell"/>
</dbReference>
<dbReference type="AlphaFoldDB" id="B0NHT2"/>
<dbReference type="PANTHER" id="PTHR30193">
    <property type="entry name" value="ABC TRANSPORTER PERMEASE PROTEIN"/>
    <property type="match status" value="1"/>
</dbReference>
<dbReference type="Pfam" id="PF00528">
    <property type="entry name" value="BPD_transp_1"/>
    <property type="match status" value="1"/>
</dbReference>
<evidence type="ECO:0000313" key="8">
    <source>
        <dbReference type="EMBL" id="QBF74115.1"/>
    </source>
</evidence>
<dbReference type="EMBL" id="CP036170">
    <property type="protein sequence ID" value="QBF74115.1"/>
    <property type="molecule type" value="Genomic_DNA"/>
</dbReference>
<dbReference type="GO" id="GO:0055085">
    <property type="term" value="P:transmembrane transport"/>
    <property type="evidence" value="ECO:0007669"/>
    <property type="project" value="InterPro"/>
</dbReference>
<feature type="transmembrane region" description="Helical" evidence="7">
    <location>
        <begin position="160"/>
        <end position="176"/>
    </location>
</feature>
<evidence type="ECO:0000256" key="7">
    <source>
        <dbReference type="RuleBase" id="RU363032"/>
    </source>
</evidence>
<dbReference type="KEGG" id="csci:HDCHBGLK_01511"/>
<feature type="transmembrane region" description="Helical" evidence="7">
    <location>
        <begin position="88"/>
        <end position="109"/>
    </location>
</feature>
<feature type="transmembrane region" description="Helical" evidence="7">
    <location>
        <begin position="270"/>
        <end position="291"/>
    </location>
</feature>
<evidence type="ECO:0000256" key="1">
    <source>
        <dbReference type="ARBA" id="ARBA00004651"/>
    </source>
</evidence>
<comment type="subcellular location">
    <subcellularLocation>
        <location evidence="1 7">Cell membrane</location>
        <topology evidence="1 7">Multi-pass membrane protein</topology>
    </subcellularLocation>
</comment>
<organism evidence="8 9">
    <name type="scientific">Clostridium scindens (strain ATCC 35704 / DSM 5676 / VPI 13733 / 19)</name>
    <dbReference type="NCBI Taxonomy" id="411468"/>
    <lineage>
        <taxon>Bacteria</taxon>
        <taxon>Bacillati</taxon>
        <taxon>Bacillota</taxon>
        <taxon>Clostridia</taxon>
        <taxon>Lachnospirales</taxon>
        <taxon>Lachnospiraceae</taxon>
    </lineage>
</organism>
<evidence type="ECO:0000313" key="9">
    <source>
        <dbReference type="Proteomes" id="UP000289664"/>
    </source>
</evidence>
<protein>
    <submittedName>
        <fullName evidence="8">Lactose transport system permease protein LacF</fullName>
    </submittedName>
</protein>
<comment type="similarity">
    <text evidence="7">Belongs to the binding-protein-dependent transport system permease family.</text>
</comment>
<evidence type="ECO:0000256" key="5">
    <source>
        <dbReference type="ARBA" id="ARBA00022989"/>
    </source>
</evidence>
<dbReference type="HOGENOM" id="CLU_016047_0_2_9"/>
<keyword evidence="9" id="KW-1185">Reference proteome</keyword>
<dbReference type="InterPro" id="IPR000515">
    <property type="entry name" value="MetI-like"/>
</dbReference>
<feature type="transmembrane region" description="Helical" evidence="7">
    <location>
        <begin position="121"/>
        <end position="140"/>
    </location>
</feature>
<dbReference type="PANTHER" id="PTHR30193:SF37">
    <property type="entry name" value="INNER MEMBRANE ABC TRANSPORTER PERMEASE PROTEIN YCJO"/>
    <property type="match status" value="1"/>
</dbReference>
<keyword evidence="2 7" id="KW-0813">Transport</keyword>
<dbReference type="Gene3D" id="1.10.3720.10">
    <property type="entry name" value="MetI-like"/>
    <property type="match status" value="1"/>
</dbReference>
<evidence type="ECO:0000256" key="4">
    <source>
        <dbReference type="ARBA" id="ARBA00022692"/>
    </source>
</evidence>
<feature type="transmembrane region" description="Helical" evidence="7">
    <location>
        <begin position="26"/>
        <end position="48"/>
    </location>
</feature>
<feature type="transmembrane region" description="Helical" evidence="7">
    <location>
        <begin position="220"/>
        <end position="239"/>
    </location>
</feature>
<accession>B0NHT2</accession>
<evidence type="ECO:0000256" key="2">
    <source>
        <dbReference type="ARBA" id="ARBA00022448"/>
    </source>
</evidence>
<dbReference type="SUPFAM" id="SSF161098">
    <property type="entry name" value="MetI-like"/>
    <property type="match status" value="1"/>
</dbReference>
<keyword evidence="6 7" id="KW-0472">Membrane</keyword>
<dbReference type="eggNOG" id="COG1175">
    <property type="taxonomic scope" value="Bacteria"/>
</dbReference>
<evidence type="ECO:0000256" key="3">
    <source>
        <dbReference type="ARBA" id="ARBA00022475"/>
    </source>
</evidence>